<keyword evidence="7 9" id="KW-0408">Iron</keyword>
<dbReference type="Pfam" id="PF08331">
    <property type="entry name" value="QueG_DUF1730"/>
    <property type="match status" value="1"/>
</dbReference>
<dbReference type="PANTHER" id="PTHR30002:SF4">
    <property type="entry name" value="EPOXYQUEUOSINE REDUCTASE"/>
    <property type="match status" value="1"/>
</dbReference>
<evidence type="ECO:0000256" key="8">
    <source>
        <dbReference type="ARBA" id="ARBA00023014"/>
    </source>
</evidence>
<feature type="binding site" evidence="9">
    <location>
        <position position="130"/>
    </location>
    <ligand>
        <name>cob(II)alamin</name>
        <dbReference type="ChEBI" id="CHEBI:16304"/>
    </ligand>
</feature>
<dbReference type="Gene3D" id="3.30.70.20">
    <property type="match status" value="1"/>
</dbReference>
<keyword evidence="8 9" id="KW-0411">Iron-sulfur</keyword>
<dbReference type="PROSITE" id="PS51379">
    <property type="entry name" value="4FE4S_FER_2"/>
    <property type="match status" value="1"/>
</dbReference>
<keyword evidence="9" id="KW-0846">Cobalamin</keyword>
<feature type="domain" description="4Fe-4S ferredoxin-type" evidence="10">
    <location>
        <begin position="176"/>
        <end position="205"/>
    </location>
</feature>
<organism evidence="11 12">
    <name type="scientific">Danxiaibacter flavus</name>
    <dbReference type="NCBI Taxonomy" id="3049108"/>
    <lineage>
        <taxon>Bacteria</taxon>
        <taxon>Pseudomonadati</taxon>
        <taxon>Bacteroidota</taxon>
        <taxon>Chitinophagia</taxon>
        <taxon>Chitinophagales</taxon>
        <taxon>Chitinophagaceae</taxon>
        <taxon>Danxiaibacter</taxon>
    </lineage>
</organism>
<evidence type="ECO:0000256" key="1">
    <source>
        <dbReference type="ARBA" id="ARBA00022485"/>
    </source>
</evidence>
<feature type="binding site" evidence="9">
    <location>
        <position position="213"/>
    </location>
    <ligand>
        <name>cob(II)alamin</name>
        <dbReference type="ChEBI" id="CHEBI:16304"/>
    </ligand>
</feature>
<feature type="binding site" evidence="9">
    <location>
        <position position="188"/>
    </location>
    <ligand>
        <name>[4Fe-4S] cluster</name>
        <dbReference type="ChEBI" id="CHEBI:49883"/>
        <label>1</label>
    </ligand>
</feature>
<evidence type="ECO:0000313" key="11">
    <source>
        <dbReference type="EMBL" id="MEX6687753.1"/>
    </source>
</evidence>
<evidence type="ECO:0000313" key="12">
    <source>
        <dbReference type="Proteomes" id="UP001560573"/>
    </source>
</evidence>
<comment type="caution">
    <text evidence="11">The sequence shown here is derived from an EMBL/GenBank/DDBJ whole genome shotgun (WGS) entry which is preliminary data.</text>
</comment>
<dbReference type="PANTHER" id="PTHR30002">
    <property type="entry name" value="EPOXYQUEUOSINE REDUCTASE"/>
    <property type="match status" value="1"/>
</dbReference>
<dbReference type="SUPFAM" id="SSF46548">
    <property type="entry name" value="alpha-helical ferredoxin"/>
    <property type="match status" value="1"/>
</dbReference>
<dbReference type="InterPro" id="IPR004453">
    <property type="entry name" value="QueG"/>
</dbReference>
<feature type="active site" description="Proton donor" evidence="9">
    <location>
        <position position="130"/>
    </location>
</feature>
<keyword evidence="5 9" id="KW-0671">Queuosine biosynthesis</keyword>
<dbReference type="InterPro" id="IPR013542">
    <property type="entry name" value="QueG_DUF1730"/>
</dbReference>
<comment type="subunit">
    <text evidence="9">Monomer.</text>
</comment>
<feature type="binding site" evidence="9">
    <location>
        <position position="185"/>
    </location>
    <ligand>
        <name>[4Fe-4S] cluster</name>
        <dbReference type="ChEBI" id="CHEBI:49883"/>
        <label>1</label>
    </ligand>
</feature>
<dbReference type="RefSeq" id="WP_369329157.1">
    <property type="nucleotide sequence ID" value="NZ_JAULBC010000002.1"/>
</dbReference>
<evidence type="ECO:0000256" key="7">
    <source>
        <dbReference type="ARBA" id="ARBA00023004"/>
    </source>
</evidence>
<dbReference type="NCBIfam" id="TIGR00276">
    <property type="entry name" value="tRNA epoxyqueuosine(34) reductase QueG"/>
    <property type="match status" value="1"/>
</dbReference>
<keyword evidence="6 9" id="KW-0560">Oxidoreductase</keyword>
<dbReference type="HAMAP" id="MF_00916">
    <property type="entry name" value="QueG"/>
    <property type="match status" value="1"/>
</dbReference>
<dbReference type="EMBL" id="JAULBC010000002">
    <property type="protein sequence ID" value="MEX6687753.1"/>
    <property type="molecule type" value="Genomic_DNA"/>
</dbReference>
<keyword evidence="1 9" id="KW-0004">4Fe-4S</keyword>
<feature type="binding site" evidence="9">
    <location>
        <begin position="239"/>
        <end position="240"/>
    </location>
    <ligand>
        <name>cob(II)alamin</name>
        <dbReference type="ChEBI" id="CHEBI:16304"/>
    </ligand>
</feature>
<sequence>MNKTDHTAFIKKTANQLGFDYCGIAKAVFLDEDARRLEAWLSKGMNGKMQYMENHFDLRTNPSLLVPGAKSVITLLKNYYPKDFQQEGSPKISKYAYGKDYHEVIRAKLREFLAVVQDELGEINGRGFVDSAPVLERSWANRSGLGWIGKNGNLITKQQGSFFFIATLIVDIELDYDDAFAKDYCGSCRKCIEACPTDAIMEDKTINGSSCISYFTIELKDMLLPGDMKGKFQNWMFGCDVCQDVCPWNRFSKPHNESAFSPIPEVLNLSSKEWEEMTEESFRTIFKESPIKRTKFGGIKRNLSFLNHGILNHGDTDDIK</sequence>
<dbReference type="EC" id="1.17.99.6" evidence="9"/>
<gene>
    <name evidence="9 11" type="primary">queG</name>
    <name evidence="11" type="ORF">QTN47_09630</name>
</gene>
<keyword evidence="3 9" id="KW-0819">tRNA processing</keyword>
<feature type="binding site" evidence="9">
    <location>
        <position position="242"/>
    </location>
    <ligand>
        <name>[4Fe-4S] cluster</name>
        <dbReference type="ChEBI" id="CHEBI:49883"/>
        <label>2</label>
    </ligand>
</feature>
<evidence type="ECO:0000256" key="4">
    <source>
        <dbReference type="ARBA" id="ARBA00022723"/>
    </source>
</evidence>
<feature type="binding site" evidence="9">
    <location>
        <position position="151"/>
    </location>
    <ligand>
        <name>cob(II)alamin</name>
        <dbReference type="ChEBI" id="CHEBI:16304"/>
    </ligand>
</feature>
<comment type="catalytic activity">
    <reaction evidence="9">
        <text>epoxyqueuosine(34) in tRNA + AH2 = queuosine(34) in tRNA + A + H2O</text>
        <dbReference type="Rhea" id="RHEA:32159"/>
        <dbReference type="Rhea" id="RHEA-COMP:18571"/>
        <dbReference type="Rhea" id="RHEA-COMP:18582"/>
        <dbReference type="ChEBI" id="CHEBI:13193"/>
        <dbReference type="ChEBI" id="CHEBI:15377"/>
        <dbReference type="ChEBI" id="CHEBI:17499"/>
        <dbReference type="ChEBI" id="CHEBI:194431"/>
        <dbReference type="ChEBI" id="CHEBI:194443"/>
        <dbReference type="EC" id="1.17.99.6"/>
    </reaction>
</comment>
<evidence type="ECO:0000256" key="9">
    <source>
        <dbReference type="HAMAP-Rule" id="MF_00916"/>
    </source>
</evidence>
<comment type="cofactor">
    <cofactor evidence="9">
        <name>cob(II)alamin</name>
        <dbReference type="ChEBI" id="CHEBI:16304"/>
    </cofactor>
</comment>
<feature type="binding site" evidence="9">
    <location>
        <position position="220"/>
    </location>
    <ligand>
        <name>tRNA</name>
        <dbReference type="ChEBI" id="CHEBI:17843"/>
    </ligand>
</feature>
<evidence type="ECO:0000259" key="10">
    <source>
        <dbReference type="PROSITE" id="PS51379"/>
    </source>
</evidence>
<keyword evidence="2 9" id="KW-0963">Cytoplasm</keyword>
<comment type="caution">
    <text evidence="9">Lacks conserved residue(s) required for the propagation of feature annotation.</text>
</comment>
<dbReference type="GO" id="GO:0052693">
    <property type="term" value="F:epoxyqueuosine reductase activity"/>
    <property type="evidence" value="ECO:0007669"/>
    <property type="project" value="UniProtKB-EC"/>
</dbReference>
<keyword evidence="9" id="KW-0170">Cobalt</keyword>
<comment type="similarity">
    <text evidence="9">Belongs to the QueG family.</text>
</comment>
<feature type="binding site" evidence="9">
    <location>
        <position position="246"/>
    </location>
    <ligand>
        <name>[4Fe-4S] cluster</name>
        <dbReference type="ChEBI" id="CHEBI:49883"/>
        <label>1</label>
    </ligand>
</feature>
<feature type="binding site" evidence="9">
    <location>
        <position position="154"/>
    </location>
    <ligand>
        <name>cob(II)alamin</name>
        <dbReference type="ChEBI" id="CHEBI:16304"/>
    </ligand>
</feature>
<dbReference type="PROSITE" id="PS00198">
    <property type="entry name" value="4FE4S_FER_1"/>
    <property type="match status" value="1"/>
</dbReference>
<keyword evidence="4 9" id="KW-0479">Metal-binding</keyword>
<comment type="pathway">
    <text evidence="9">tRNA modification; tRNA-queuosine biosynthesis.</text>
</comment>
<dbReference type="InterPro" id="IPR017896">
    <property type="entry name" value="4Fe4S_Fe-S-bd"/>
</dbReference>
<name>A0ABV3ZGX6_9BACT</name>
<feature type="binding site" evidence="9">
    <location>
        <position position="211"/>
    </location>
    <ligand>
        <name>[4Fe-4S] cluster</name>
        <dbReference type="ChEBI" id="CHEBI:49883"/>
        <label>2</label>
    </ligand>
</feature>
<evidence type="ECO:0000256" key="6">
    <source>
        <dbReference type="ARBA" id="ARBA00023002"/>
    </source>
</evidence>
<dbReference type="Proteomes" id="UP001560573">
    <property type="component" value="Unassembled WGS sequence"/>
</dbReference>
<protein>
    <recommendedName>
        <fullName evidence="9">Epoxyqueuosine reductase</fullName>
        <ecNumber evidence="9">1.17.99.6</ecNumber>
    </recommendedName>
    <alternativeName>
        <fullName evidence="9">Queuosine biosynthesis protein QueG</fullName>
    </alternativeName>
</protein>
<feature type="binding site" evidence="9">
    <location>
        <position position="195"/>
    </location>
    <ligand>
        <name>[4Fe-4S] cluster</name>
        <dbReference type="ChEBI" id="CHEBI:49883"/>
        <label>2</label>
    </ligand>
</feature>
<feature type="binding site" evidence="9">
    <location>
        <position position="59"/>
    </location>
    <ligand>
        <name>cob(II)alamin</name>
        <dbReference type="ChEBI" id="CHEBI:16304"/>
    </ligand>
</feature>
<dbReference type="Pfam" id="PF13484">
    <property type="entry name" value="Fer4_16"/>
    <property type="match status" value="1"/>
</dbReference>
<proteinExistence type="inferred from homology"/>
<keyword evidence="12" id="KW-1185">Reference proteome</keyword>
<comment type="function">
    <text evidence="9">Catalyzes the conversion of epoxyqueuosine (oQ) to queuosine (Q), which is a hypermodified base found in the wobble positions of tRNA(Asp), tRNA(Asn), tRNA(His) and tRNA(Tyr).</text>
</comment>
<accession>A0ABV3ZGX6</accession>
<feature type="binding site" evidence="9">
    <location>
        <position position="239"/>
    </location>
    <ligand>
        <name>[4Fe-4S] cluster</name>
        <dbReference type="ChEBI" id="CHEBI:49883"/>
        <label>2</label>
    </ligand>
</feature>
<dbReference type="InterPro" id="IPR017900">
    <property type="entry name" value="4Fe4S_Fe_S_CS"/>
</dbReference>
<evidence type="ECO:0000256" key="5">
    <source>
        <dbReference type="ARBA" id="ARBA00022785"/>
    </source>
</evidence>
<comment type="cofactor">
    <cofactor evidence="9">
        <name>[4Fe-4S] cluster</name>
        <dbReference type="ChEBI" id="CHEBI:49883"/>
    </cofactor>
    <text evidence="9">Binds 2 [4Fe-4S] clusters per monomer.</text>
</comment>
<evidence type="ECO:0000256" key="2">
    <source>
        <dbReference type="ARBA" id="ARBA00022490"/>
    </source>
</evidence>
<comment type="subcellular location">
    <subcellularLocation>
        <location evidence="9">Cytoplasm</location>
    </subcellularLocation>
</comment>
<feature type="binding site" evidence="9">
    <location>
        <position position="165"/>
    </location>
    <ligand>
        <name>cob(II)alamin</name>
        <dbReference type="ChEBI" id="CHEBI:16304"/>
    </ligand>
</feature>
<feature type="binding site" evidence="9">
    <location>
        <position position="191"/>
    </location>
    <ligand>
        <name>[4Fe-4S] cluster</name>
        <dbReference type="ChEBI" id="CHEBI:49883"/>
        <label>1</label>
    </ligand>
</feature>
<reference evidence="11 12" key="1">
    <citation type="submission" date="2023-07" db="EMBL/GenBank/DDBJ databases">
        <authorList>
            <person name="Lian W.-H."/>
        </authorList>
    </citation>
    <scope>NUCLEOTIDE SEQUENCE [LARGE SCALE GENOMIC DNA]</scope>
    <source>
        <strain evidence="11 12">SYSU DXS3180</strain>
    </source>
</reference>
<evidence type="ECO:0000256" key="3">
    <source>
        <dbReference type="ARBA" id="ARBA00022694"/>
    </source>
</evidence>